<dbReference type="InterPro" id="IPR011009">
    <property type="entry name" value="Kinase-like_dom_sf"/>
</dbReference>
<dbReference type="FunFam" id="1.10.510.10:FF:000571">
    <property type="entry name" value="Maternal embryonic leucine zipper kinase"/>
    <property type="match status" value="1"/>
</dbReference>
<evidence type="ECO:0000256" key="2">
    <source>
        <dbReference type="ARBA" id="ARBA00022840"/>
    </source>
</evidence>
<reference evidence="6 7" key="1">
    <citation type="submission" date="2017-10" db="EMBL/GenBank/DDBJ databases">
        <title>A novel species of cold-tolerant Malassezia isolated from bats.</title>
        <authorList>
            <person name="Lorch J.M."/>
            <person name="Palmer J.M."/>
            <person name="Vanderwolf K.J."/>
            <person name="Schmidt K.Z."/>
            <person name="Verant M.L."/>
            <person name="Weller T.J."/>
            <person name="Blehert D.S."/>
        </authorList>
    </citation>
    <scope>NUCLEOTIDE SEQUENCE [LARGE SCALE GENOMIC DNA]</scope>
    <source>
        <strain evidence="6 7">NWHC:44797-103</strain>
    </source>
</reference>
<feature type="domain" description="Protein kinase" evidence="5">
    <location>
        <begin position="32"/>
        <end position="337"/>
    </location>
</feature>
<dbReference type="Proteomes" id="UP000232875">
    <property type="component" value="Unassembled WGS sequence"/>
</dbReference>
<evidence type="ECO:0000256" key="4">
    <source>
        <dbReference type="SAM" id="MobiDB-lite"/>
    </source>
</evidence>
<keyword evidence="1 3" id="KW-0547">Nucleotide-binding</keyword>
<sequence length="426" mass="46252">MAATADGAQVRETQAMHIQTHSTSQRRMLNQYVIEDEIGRGVYGCVRLARDTDTGERVAIKIVPRETRAKLGEQLRGGKTRTDAKVQHEIAILKSCSHPNLVALKEVVDDPRSRKLFLVLEYMDRGEIAWRDALGGPGMTVNKVRRAFRDTVAGLVYLHAQGIVHRDVKPANLLWNSEGITKISDFGVSHRLTGDVDTDQAALFKTAGSPAFFAPELCWSGEVGTAPRITGAIDVWALGVTLYCLLFGHPPFMAETEFGLFDVILKEDYALPGYMGADRVPIGGRGPRWGQGAGQGEDVQGALSDDALLVLDLLDRMLEKDAQRRITLDAVRQHPWVGDGAEERHVDGAAKQSPAATDAAVQPLEMHSAPCLSPRSLVTKHSPRPPLPTPPLASALGSSSTPNSPRRLVSTRIAPPTPTPRTPALQ</sequence>
<proteinExistence type="predicted"/>
<protein>
    <recommendedName>
        <fullName evidence="5">Protein kinase domain-containing protein</fullName>
    </recommendedName>
</protein>
<dbReference type="STRING" id="2020962.A0A2N1JCW5"/>
<dbReference type="Gene3D" id="1.10.510.10">
    <property type="entry name" value="Transferase(Phosphotransferase) domain 1"/>
    <property type="match status" value="1"/>
</dbReference>
<dbReference type="EMBL" id="KZ454989">
    <property type="protein sequence ID" value="PKI84386.1"/>
    <property type="molecule type" value="Genomic_DNA"/>
</dbReference>
<dbReference type="GO" id="GO:0005737">
    <property type="term" value="C:cytoplasm"/>
    <property type="evidence" value="ECO:0007669"/>
    <property type="project" value="TreeGrafter"/>
</dbReference>
<feature type="binding site" evidence="3">
    <location>
        <position position="61"/>
    </location>
    <ligand>
        <name>ATP</name>
        <dbReference type="ChEBI" id="CHEBI:30616"/>
    </ligand>
</feature>
<dbReference type="InterPro" id="IPR000719">
    <property type="entry name" value="Prot_kinase_dom"/>
</dbReference>
<keyword evidence="7" id="KW-1185">Reference proteome</keyword>
<dbReference type="InterPro" id="IPR017441">
    <property type="entry name" value="Protein_kinase_ATP_BS"/>
</dbReference>
<dbReference type="GO" id="GO:0005524">
    <property type="term" value="F:ATP binding"/>
    <property type="evidence" value="ECO:0007669"/>
    <property type="project" value="UniProtKB-UniRule"/>
</dbReference>
<evidence type="ECO:0000313" key="7">
    <source>
        <dbReference type="Proteomes" id="UP000232875"/>
    </source>
</evidence>
<feature type="compositionally biased region" description="Low complexity" evidence="4">
    <location>
        <begin position="392"/>
        <end position="402"/>
    </location>
</feature>
<dbReference type="GO" id="GO:0004674">
    <property type="term" value="F:protein serine/threonine kinase activity"/>
    <property type="evidence" value="ECO:0007669"/>
    <property type="project" value="TreeGrafter"/>
</dbReference>
<dbReference type="OrthoDB" id="68483at2759"/>
<feature type="region of interest" description="Disordered" evidence="4">
    <location>
        <begin position="374"/>
        <end position="426"/>
    </location>
</feature>
<dbReference type="GO" id="GO:0035556">
    <property type="term" value="P:intracellular signal transduction"/>
    <property type="evidence" value="ECO:0007669"/>
    <property type="project" value="TreeGrafter"/>
</dbReference>
<evidence type="ECO:0000256" key="1">
    <source>
        <dbReference type="ARBA" id="ARBA00022741"/>
    </source>
</evidence>
<feature type="compositionally biased region" description="Pro residues" evidence="4">
    <location>
        <begin position="415"/>
        <end position="426"/>
    </location>
</feature>
<organism evidence="6 7">
    <name type="scientific">Malassezia vespertilionis</name>
    <dbReference type="NCBI Taxonomy" id="2020962"/>
    <lineage>
        <taxon>Eukaryota</taxon>
        <taxon>Fungi</taxon>
        <taxon>Dikarya</taxon>
        <taxon>Basidiomycota</taxon>
        <taxon>Ustilaginomycotina</taxon>
        <taxon>Malasseziomycetes</taxon>
        <taxon>Malasseziales</taxon>
        <taxon>Malasseziaceae</taxon>
        <taxon>Malassezia</taxon>
    </lineage>
</organism>
<dbReference type="PANTHER" id="PTHR24346">
    <property type="entry name" value="MAP/MICROTUBULE AFFINITY-REGULATING KINASE"/>
    <property type="match status" value="1"/>
</dbReference>
<dbReference type="SUPFAM" id="SSF56112">
    <property type="entry name" value="Protein kinase-like (PK-like)"/>
    <property type="match status" value="1"/>
</dbReference>
<dbReference type="Pfam" id="PF00069">
    <property type="entry name" value="Pkinase"/>
    <property type="match status" value="1"/>
</dbReference>
<name>A0A2N1JCW5_9BASI</name>
<dbReference type="PROSITE" id="PS50011">
    <property type="entry name" value="PROTEIN_KINASE_DOM"/>
    <property type="match status" value="1"/>
</dbReference>
<keyword evidence="2 3" id="KW-0067">ATP-binding</keyword>
<dbReference type="SMART" id="SM00220">
    <property type="entry name" value="S_TKc"/>
    <property type="match status" value="1"/>
</dbReference>
<gene>
    <name evidence="6" type="ORF">MVES_001601</name>
</gene>
<evidence type="ECO:0000256" key="3">
    <source>
        <dbReference type="PROSITE-ProRule" id="PRU10141"/>
    </source>
</evidence>
<dbReference type="AlphaFoldDB" id="A0A2N1JCW5"/>
<evidence type="ECO:0000313" key="6">
    <source>
        <dbReference type="EMBL" id="PKI84386.1"/>
    </source>
</evidence>
<dbReference type="CDD" id="cd14008">
    <property type="entry name" value="STKc_LKB1_CaMKK"/>
    <property type="match status" value="1"/>
</dbReference>
<dbReference type="PANTHER" id="PTHR24346:SF77">
    <property type="entry name" value="SERINE THREONINE PROTEIN KINASE"/>
    <property type="match status" value="1"/>
</dbReference>
<accession>A0A2N1JCW5</accession>
<dbReference type="PROSITE" id="PS00107">
    <property type="entry name" value="PROTEIN_KINASE_ATP"/>
    <property type="match status" value="1"/>
</dbReference>
<evidence type="ECO:0000259" key="5">
    <source>
        <dbReference type="PROSITE" id="PS50011"/>
    </source>
</evidence>